<sequence length="72" mass="8147">MSKTMITIGSVIDYPTVHDEHVTGQVELILKNTVIIRDTDDDTHLVLKSILKEDGLSVDDQTYSIKTRYNRG</sequence>
<gene>
    <name evidence="1" type="ORF">DOK76_02945</name>
</gene>
<keyword evidence="2" id="KW-1185">Reference proteome</keyword>
<reference evidence="1 2" key="1">
    <citation type="submission" date="2021-03" db="EMBL/GenBank/DDBJ databases">
        <title>Enterococcal diversity collection.</title>
        <authorList>
            <person name="Gilmore M.S."/>
            <person name="Schwartzman J."/>
            <person name="Van Tyne D."/>
            <person name="Martin M."/>
            <person name="Earl A.M."/>
            <person name="Manson A.L."/>
            <person name="Straub T."/>
            <person name="Salamzade R."/>
            <person name="Saavedra J."/>
            <person name="Lebreton F."/>
            <person name="Prichula J."/>
            <person name="Schaufler K."/>
            <person name="Gaca A."/>
            <person name="Sgardioli B."/>
            <person name="Wagenaar J."/>
            <person name="Strong T."/>
        </authorList>
    </citation>
    <scope>NUCLEOTIDE SEQUENCE [LARGE SCALE GENOMIC DNA]</scope>
    <source>
        <strain evidence="1 2">DIV0080</strain>
    </source>
</reference>
<organism evidence="1 2">
    <name type="scientific">Candidatus Vagococcus giribetii</name>
    <dbReference type="NCBI Taxonomy" id="2230876"/>
    <lineage>
        <taxon>Bacteria</taxon>
        <taxon>Bacillati</taxon>
        <taxon>Bacillota</taxon>
        <taxon>Bacilli</taxon>
        <taxon>Lactobacillales</taxon>
        <taxon>Enterococcaceae</taxon>
        <taxon>Vagococcus</taxon>
    </lineage>
</organism>
<proteinExistence type="predicted"/>
<comment type="caution">
    <text evidence="1">The sequence shown here is derived from an EMBL/GenBank/DDBJ whole genome shotgun (WGS) entry which is preliminary data.</text>
</comment>
<protein>
    <submittedName>
        <fullName evidence="1">Uncharacterized protein</fullName>
    </submittedName>
</protein>
<name>A0ABS3HQJ7_9ENTE</name>
<evidence type="ECO:0000313" key="2">
    <source>
        <dbReference type="Proteomes" id="UP000664857"/>
    </source>
</evidence>
<dbReference type="RefSeq" id="WP_206964872.1">
    <property type="nucleotide sequence ID" value="NZ_JAFLVX010000009.1"/>
</dbReference>
<dbReference type="Proteomes" id="UP000664857">
    <property type="component" value="Unassembled WGS sequence"/>
</dbReference>
<dbReference type="EMBL" id="JAFLVX010000009">
    <property type="protein sequence ID" value="MBO0476011.1"/>
    <property type="molecule type" value="Genomic_DNA"/>
</dbReference>
<accession>A0ABS3HQJ7</accession>
<evidence type="ECO:0000313" key="1">
    <source>
        <dbReference type="EMBL" id="MBO0476011.1"/>
    </source>
</evidence>